<evidence type="ECO:0000313" key="1">
    <source>
        <dbReference type="EMBL" id="SKB99752.1"/>
    </source>
</evidence>
<dbReference type="STRING" id="619805.SAMN05660477_02287"/>
<protein>
    <submittedName>
        <fullName evidence="1">Uncharacterized protein</fullName>
    </submittedName>
</protein>
<gene>
    <name evidence="1" type="ORF">SAMN05660477_02287</name>
</gene>
<dbReference type="AlphaFoldDB" id="A0A1T5FUD5"/>
<reference evidence="1 2" key="1">
    <citation type="submission" date="2017-02" db="EMBL/GenBank/DDBJ databases">
        <authorList>
            <person name="Peterson S.W."/>
        </authorList>
    </citation>
    <scope>NUCLEOTIDE SEQUENCE [LARGE SCALE GENOMIC DNA]</scope>
    <source>
        <strain evidence="1 2">DSM 22323</strain>
    </source>
</reference>
<dbReference type="RefSeq" id="WP_079667495.1">
    <property type="nucleotide sequence ID" value="NZ_FUYZ01000008.1"/>
</dbReference>
<sequence>MTFEQDFKDALANIPDKEKDKLILRLLKKDIILAKRLQYELLSEESVEDKRQQLQEILDKKIESAIKHFKSPGYLSMDVRYMSGMITEHVKITKDKFGDIWLNLYMLTKLVPNLEEQLAYFSRRQGEKFYIPALARVFKILMAIVKLHEDDQYEFRENLQILGNSIGDNDHFMMTAMHHGLDVNWLTQNNIPEDIVDIHKEIKNNGFLKLS</sequence>
<organism evidence="1 2">
    <name type="scientific">Soonwooa buanensis</name>
    <dbReference type="NCBI Taxonomy" id="619805"/>
    <lineage>
        <taxon>Bacteria</taxon>
        <taxon>Pseudomonadati</taxon>
        <taxon>Bacteroidota</taxon>
        <taxon>Flavobacteriia</taxon>
        <taxon>Flavobacteriales</taxon>
        <taxon>Weeksellaceae</taxon>
        <taxon>Chryseobacterium group</taxon>
        <taxon>Soonwooa</taxon>
    </lineage>
</organism>
<proteinExistence type="predicted"/>
<evidence type="ECO:0000313" key="2">
    <source>
        <dbReference type="Proteomes" id="UP000191112"/>
    </source>
</evidence>
<dbReference type="EMBL" id="FUYZ01000008">
    <property type="protein sequence ID" value="SKB99752.1"/>
    <property type="molecule type" value="Genomic_DNA"/>
</dbReference>
<keyword evidence="2" id="KW-1185">Reference proteome</keyword>
<name>A0A1T5FUD5_9FLAO</name>
<accession>A0A1T5FUD5</accession>
<dbReference type="OrthoDB" id="1432119at2"/>
<dbReference type="Proteomes" id="UP000191112">
    <property type="component" value="Unassembled WGS sequence"/>
</dbReference>